<dbReference type="EMBL" id="CP014228">
    <property type="protein sequence ID" value="AMD87553.1"/>
    <property type="molecule type" value="Genomic_DNA"/>
</dbReference>
<evidence type="ECO:0008006" key="4">
    <source>
        <dbReference type="Google" id="ProtNLM"/>
    </source>
</evidence>
<keyword evidence="3" id="KW-1185">Reference proteome</keyword>
<dbReference type="Proteomes" id="UP000065220">
    <property type="component" value="Chromosome"/>
</dbReference>
<dbReference type="AlphaFoldDB" id="A0A0X8JFP6"/>
<dbReference type="OrthoDB" id="9801223at2"/>
<dbReference type="KEGG" id="ard:AXF14_08115"/>
<dbReference type="STRING" id="111015.AXF14_08115"/>
<accession>A0A0X8JFP6</accession>
<protein>
    <recommendedName>
        <fullName evidence="4">Ferric oxidoreductase domain-containing protein</fullName>
    </recommendedName>
</protein>
<keyword evidence="1" id="KW-0472">Membrane</keyword>
<sequence length="149" mass="15334">MTTATQGLRLAPARTARGAGRPARRTLNAATARACLTAGVLAATAGLGLGVLLAAALETSLPARFSAVWALTLIGRLTAVAGTYGALWMVLLVARVPPIERAIGQDRLVALHKKIGPWSIWLIGVHVLASVMAWGPCPTPPPGEASCGR</sequence>
<dbReference type="RefSeq" id="WP_067942364.1">
    <property type="nucleotide sequence ID" value="NZ_CP014228.1"/>
</dbReference>
<organism evidence="2 3">
    <name type="scientific">Actinomyces radicidentis</name>
    <dbReference type="NCBI Taxonomy" id="111015"/>
    <lineage>
        <taxon>Bacteria</taxon>
        <taxon>Bacillati</taxon>
        <taxon>Actinomycetota</taxon>
        <taxon>Actinomycetes</taxon>
        <taxon>Actinomycetales</taxon>
        <taxon>Actinomycetaceae</taxon>
        <taxon>Actinomyces</taxon>
    </lineage>
</organism>
<feature type="transmembrane region" description="Helical" evidence="1">
    <location>
        <begin position="115"/>
        <end position="134"/>
    </location>
</feature>
<name>A0A0X8JFP6_ACTRD</name>
<feature type="transmembrane region" description="Helical" evidence="1">
    <location>
        <begin position="34"/>
        <end position="57"/>
    </location>
</feature>
<evidence type="ECO:0000313" key="3">
    <source>
        <dbReference type="Proteomes" id="UP000065220"/>
    </source>
</evidence>
<reference evidence="3" key="1">
    <citation type="submission" date="2016-02" db="EMBL/GenBank/DDBJ databases">
        <authorList>
            <person name="Holder M.E."/>
            <person name="Ajami N.J."/>
            <person name="Petrosino J.F."/>
        </authorList>
    </citation>
    <scope>NUCLEOTIDE SEQUENCE [LARGE SCALE GENOMIC DNA]</scope>
    <source>
        <strain evidence="3">CCUG 36733</strain>
    </source>
</reference>
<keyword evidence="1" id="KW-0812">Transmembrane</keyword>
<evidence type="ECO:0000313" key="2">
    <source>
        <dbReference type="EMBL" id="AMD87553.1"/>
    </source>
</evidence>
<gene>
    <name evidence="2" type="ORF">AXF14_08115</name>
</gene>
<proteinExistence type="predicted"/>
<evidence type="ECO:0000256" key="1">
    <source>
        <dbReference type="SAM" id="Phobius"/>
    </source>
</evidence>
<keyword evidence="1" id="KW-1133">Transmembrane helix</keyword>
<feature type="transmembrane region" description="Helical" evidence="1">
    <location>
        <begin position="69"/>
        <end position="94"/>
    </location>
</feature>